<evidence type="ECO:0000313" key="10">
    <source>
        <dbReference type="Proteomes" id="UP001240447"/>
    </source>
</evidence>
<dbReference type="InterPro" id="IPR020613">
    <property type="entry name" value="Thiolase_CS"/>
</dbReference>
<evidence type="ECO:0000259" key="7">
    <source>
        <dbReference type="Pfam" id="PF00108"/>
    </source>
</evidence>
<keyword evidence="9" id="KW-0012">Acyltransferase</keyword>
<evidence type="ECO:0000256" key="6">
    <source>
        <dbReference type="ARBA" id="ARBA00032316"/>
    </source>
</evidence>
<dbReference type="InterPro" id="IPR020616">
    <property type="entry name" value="Thiolase_N"/>
</dbReference>
<keyword evidence="4" id="KW-0445">Lipid transport</keyword>
<organism evidence="9 10">
    <name type="scientific">Nocardioides massiliensis</name>
    <dbReference type="NCBI Taxonomy" id="1325935"/>
    <lineage>
        <taxon>Bacteria</taxon>
        <taxon>Bacillati</taxon>
        <taxon>Actinomycetota</taxon>
        <taxon>Actinomycetes</taxon>
        <taxon>Propionibacteriales</taxon>
        <taxon>Nocardioidaceae</taxon>
        <taxon>Nocardioides</taxon>
    </lineage>
</organism>
<evidence type="ECO:0000256" key="4">
    <source>
        <dbReference type="ARBA" id="ARBA00023055"/>
    </source>
</evidence>
<evidence type="ECO:0000313" key="9">
    <source>
        <dbReference type="EMBL" id="MDP9821904.1"/>
    </source>
</evidence>
<dbReference type="RefSeq" id="WP_068117903.1">
    <property type="nucleotide sequence ID" value="NZ_CCXJ01000112.1"/>
</dbReference>
<keyword evidence="10" id="KW-1185">Reference proteome</keyword>
<dbReference type="CDD" id="cd00829">
    <property type="entry name" value="SCP-x_thiolase"/>
    <property type="match status" value="1"/>
</dbReference>
<dbReference type="Pfam" id="PF22691">
    <property type="entry name" value="Thiolase_C_1"/>
    <property type="match status" value="1"/>
</dbReference>
<name>A0ABT9NNB1_9ACTN</name>
<accession>A0ABT9NNB1</accession>
<evidence type="ECO:0000256" key="2">
    <source>
        <dbReference type="ARBA" id="ARBA00022448"/>
    </source>
</evidence>
<dbReference type="PANTHER" id="PTHR42870:SF1">
    <property type="entry name" value="NON-SPECIFIC LIPID-TRANSFER PROTEIN-LIKE 2"/>
    <property type="match status" value="1"/>
</dbReference>
<reference evidence="9 10" key="1">
    <citation type="submission" date="2023-07" db="EMBL/GenBank/DDBJ databases">
        <title>Sequencing the genomes of 1000 actinobacteria strains.</title>
        <authorList>
            <person name="Klenk H.-P."/>
        </authorList>
    </citation>
    <scope>NUCLEOTIDE SEQUENCE [LARGE SCALE GENOMIC DNA]</scope>
    <source>
        <strain evidence="9 10">GD13</strain>
    </source>
</reference>
<dbReference type="EC" id="2.3.1.176" evidence="1"/>
<sequence>MSQWIRGVGTSHFGKQRDVSVAELAWQAIGEALVDGEGVDPGRIDAVYVGSVFGEPGVAMRALQGCAITGVPIVTVENACASGTSALHEAAFALESGRYETVLVLGLEHMSTLFRGPIVPQQSDTEGRTGLAMPSMYAMEASRWLHEGRVTLEQLAAVSVKNHRHALHNARAQYRGDYTIAEVLDSPMISDPLTLLQCSPISDGAAAVVLSARRGSGRDVELLASAQLSGGPWDHRSTNVWGYQLIHDTAQTAYAKAGLGPADVDLAEVHDAFTIGELTTTEALGLAGEGEAGRMAADGVTALGGRLPVNPSGGLLSRGHPLGATGVAQVAEIAWQLRGEAGGRQVTGARVGLVETMGGGVSGVDGNACVVALLRAAEGKGKS</sequence>
<dbReference type="Proteomes" id="UP001240447">
    <property type="component" value="Unassembled WGS sequence"/>
</dbReference>
<dbReference type="PANTHER" id="PTHR42870">
    <property type="entry name" value="ACETYL-COA C-ACETYLTRANSFERASE"/>
    <property type="match status" value="1"/>
</dbReference>
<evidence type="ECO:0000259" key="8">
    <source>
        <dbReference type="Pfam" id="PF22691"/>
    </source>
</evidence>
<dbReference type="Pfam" id="PF00108">
    <property type="entry name" value="Thiolase_N"/>
    <property type="match status" value="1"/>
</dbReference>
<dbReference type="GO" id="GO:0003985">
    <property type="term" value="F:acetyl-CoA C-acetyltransferase activity"/>
    <property type="evidence" value="ECO:0007669"/>
    <property type="project" value="UniProtKB-EC"/>
</dbReference>
<protein>
    <recommendedName>
        <fullName evidence="1">propanoyl-CoA C-acyltransferase</fullName>
        <ecNumber evidence="1">2.3.1.176</ecNumber>
    </recommendedName>
    <alternativeName>
        <fullName evidence="6">Propanoyl-CoA C-acyltransferase</fullName>
    </alternativeName>
</protein>
<feature type="domain" description="Thiolase N-terminal" evidence="7">
    <location>
        <begin position="13"/>
        <end position="212"/>
    </location>
</feature>
<keyword evidence="3 9" id="KW-0808">Transferase</keyword>
<dbReference type="InterPro" id="IPR002155">
    <property type="entry name" value="Thiolase"/>
</dbReference>
<gene>
    <name evidence="9" type="ORF">J2S59_001713</name>
</gene>
<dbReference type="InterPro" id="IPR055140">
    <property type="entry name" value="Thiolase_C_2"/>
</dbReference>
<dbReference type="InterPro" id="IPR016039">
    <property type="entry name" value="Thiolase-like"/>
</dbReference>
<dbReference type="EMBL" id="JAUSQM010000001">
    <property type="protein sequence ID" value="MDP9821904.1"/>
    <property type="molecule type" value="Genomic_DNA"/>
</dbReference>
<dbReference type="PIRSF" id="PIRSF000429">
    <property type="entry name" value="Ac-CoA_Ac_transf"/>
    <property type="match status" value="1"/>
</dbReference>
<dbReference type="SUPFAM" id="SSF53901">
    <property type="entry name" value="Thiolase-like"/>
    <property type="match status" value="2"/>
</dbReference>
<comment type="caution">
    <text evidence="9">The sequence shown here is derived from an EMBL/GenBank/DDBJ whole genome shotgun (WGS) entry which is preliminary data.</text>
</comment>
<proteinExistence type="predicted"/>
<keyword evidence="2" id="KW-0813">Transport</keyword>
<feature type="domain" description="Thiolase C-terminal" evidence="8">
    <location>
        <begin position="243"/>
        <end position="362"/>
    </location>
</feature>
<evidence type="ECO:0000256" key="5">
    <source>
        <dbReference type="ARBA" id="ARBA00023121"/>
    </source>
</evidence>
<dbReference type="PROSITE" id="PS00737">
    <property type="entry name" value="THIOLASE_2"/>
    <property type="match status" value="1"/>
</dbReference>
<evidence type="ECO:0000256" key="1">
    <source>
        <dbReference type="ARBA" id="ARBA00012352"/>
    </source>
</evidence>
<evidence type="ECO:0000256" key="3">
    <source>
        <dbReference type="ARBA" id="ARBA00022679"/>
    </source>
</evidence>
<dbReference type="Gene3D" id="3.40.47.10">
    <property type="match status" value="1"/>
</dbReference>
<keyword evidence="5" id="KW-0446">Lipid-binding</keyword>